<dbReference type="Proteomes" id="UP000466554">
    <property type="component" value="Chromosome"/>
</dbReference>
<dbReference type="RefSeq" id="WP_163767068.1">
    <property type="nucleotide sequence ID" value="NZ_AP022598.1"/>
</dbReference>
<evidence type="ECO:0008006" key="4">
    <source>
        <dbReference type="Google" id="ProtNLM"/>
    </source>
</evidence>
<name>A0A7I7U635_MYCPF</name>
<feature type="region of interest" description="Disordered" evidence="1">
    <location>
        <begin position="1"/>
        <end position="20"/>
    </location>
</feature>
<evidence type="ECO:0000313" key="2">
    <source>
        <dbReference type="EMBL" id="BBY76760.1"/>
    </source>
</evidence>
<evidence type="ECO:0000313" key="3">
    <source>
        <dbReference type="Proteomes" id="UP000466554"/>
    </source>
</evidence>
<accession>A0A7I7U635</accession>
<sequence length="100" mass="11241">MTEAGKPERSSDRTKLDEDDHDLLTFTEVGERLRREVAAAEREVTRLAALGPTPELTRAEARLRDLRAAARRNTAQPINDENFERFFGYPGKARRGSGAD</sequence>
<evidence type="ECO:0000256" key="1">
    <source>
        <dbReference type="SAM" id="MobiDB-lite"/>
    </source>
</evidence>
<organism evidence="2 3">
    <name type="scientific">Mycolicibacterium parafortuitum</name>
    <name type="common">Mycobacterium parafortuitum</name>
    <dbReference type="NCBI Taxonomy" id="39692"/>
    <lineage>
        <taxon>Bacteria</taxon>
        <taxon>Bacillati</taxon>
        <taxon>Actinomycetota</taxon>
        <taxon>Actinomycetes</taxon>
        <taxon>Mycobacteriales</taxon>
        <taxon>Mycobacteriaceae</taxon>
        <taxon>Mycolicibacterium</taxon>
    </lineage>
</organism>
<dbReference type="EMBL" id="AP022598">
    <property type="protein sequence ID" value="BBY76760.1"/>
    <property type="molecule type" value="Genomic_DNA"/>
</dbReference>
<proteinExistence type="predicted"/>
<feature type="region of interest" description="Disordered" evidence="1">
    <location>
        <begin position="75"/>
        <end position="100"/>
    </location>
</feature>
<protein>
    <recommendedName>
        <fullName evidence="4">Acyl-CoA synthetase</fullName>
    </recommendedName>
</protein>
<gene>
    <name evidence="2" type="ORF">MPRF_36590</name>
</gene>
<dbReference type="AlphaFoldDB" id="A0A7I7U635"/>
<reference evidence="2 3" key="1">
    <citation type="journal article" date="2019" name="Emerg. Microbes Infect.">
        <title>Comprehensive subspecies identification of 175 nontuberculous mycobacteria species based on 7547 genomic profiles.</title>
        <authorList>
            <person name="Matsumoto Y."/>
            <person name="Kinjo T."/>
            <person name="Motooka D."/>
            <person name="Nabeya D."/>
            <person name="Jung N."/>
            <person name="Uechi K."/>
            <person name="Horii T."/>
            <person name="Iida T."/>
            <person name="Fujita J."/>
            <person name="Nakamura S."/>
        </authorList>
    </citation>
    <scope>NUCLEOTIDE SEQUENCE [LARGE SCALE GENOMIC DNA]</scope>
    <source>
        <strain evidence="2 3">JCM 6367</strain>
    </source>
</reference>
<feature type="compositionally biased region" description="Basic and acidic residues" evidence="1">
    <location>
        <begin position="1"/>
        <end position="18"/>
    </location>
</feature>